<dbReference type="PANTHER" id="PTHR47332">
    <property type="entry name" value="SET DOMAIN-CONTAINING PROTEIN 5"/>
    <property type="match status" value="1"/>
</dbReference>
<dbReference type="InterPro" id="IPR011990">
    <property type="entry name" value="TPR-like_helical_dom_sf"/>
</dbReference>
<name>A0ABR3F0A3_9AGAR</name>
<accession>A0ABR3F0A3</accession>
<dbReference type="EMBL" id="JBAHYK010001291">
    <property type="protein sequence ID" value="KAL0568629.1"/>
    <property type="molecule type" value="Genomic_DNA"/>
</dbReference>
<keyword evidence="3" id="KW-1185">Reference proteome</keyword>
<organism evidence="2 3">
    <name type="scientific">Marasmius crinis-equi</name>
    <dbReference type="NCBI Taxonomy" id="585013"/>
    <lineage>
        <taxon>Eukaryota</taxon>
        <taxon>Fungi</taxon>
        <taxon>Dikarya</taxon>
        <taxon>Basidiomycota</taxon>
        <taxon>Agaricomycotina</taxon>
        <taxon>Agaricomycetes</taxon>
        <taxon>Agaricomycetidae</taxon>
        <taxon>Agaricales</taxon>
        <taxon>Marasmiineae</taxon>
        <taxon>Marasmiaceae</taxon>
        <taxon>Marasmius</taxon>
    </lineage>
</organism>
<dbReference type="PANTHER" id="PTHR47332:SF4">
    <property type="entry name" value="SET DOMAIN-CONTAINING PROTEIN 5"/>
    <property type="match status" value="1"/>
</dbReference>
<dbReference type="Proteomes" id="UP001465976">
    <property type="component" value="Unassembled WGS sequence"/>
</dbReference>
<dbReference type="CDD" id="cd20071">
    <property type="entry name" value="SET_SMYD"/>
    <property type="match status" value="1"/>
</dbReference>
<dbReference type="PROSITE" id="PS50280">
    <property type="entry name" value="SET"/>
    <property type="match status" value="1"/>
</dbReference>
<dbReference type="Gene3D" id="2.170.270.10">
    <property type="entry name" value="SET domain"/>
    <property type="match status" value="1"/>
</dbReference>
<evidence type="ECO:0000313" key="2">
    <source>
        <dbReference type="EMBL" id="KAL0568629.1"/>
    </source>
</evidence>
<proteinExistence type="predicted"/>
<comment type="caution">
    <text evidence="2">The sequence shown here is derived from an EMBL/GenBank/DDBJ whole genome shotgun (WGS) entry which is preliminary data.</text>
</comment>
<sequence length="381" mass="43872">YLQQVQNQPDSSFVVIALPPIEVHFRSDPSLYPDGWTECMIPIGLLRRLLNTPGYPQPLQQLPEIRHRVGPSPLGGTGLFATVNLKPGDLVLNERAMMIKSRAYYRSAIEGNMSMEEYKKSTFEGAEREIKTIFGRMTKEKQEAFMTLWNSHEHDGSGPLIGRLRTNAFGVELEDGGIAYAGLFDIASRVNHSCCPNLGRTFNKTTFAMELRTARHVKKGEELLTCYVGDPDGLTHARRQELASYQFDCRCPSCKRPEITDQLRMSISKEKPQRYGRQRLVVWLMNQHLPESYVVDHSLSQLRLMEKEGLEMASWYGDHLEFLAEVYCAMGNSEKALAYWRNFYTFLLVVHGEDVKFKDNFKASEKWRKRWSWRSRVSVMV</sequence>
<dbReference type="InterPro" id="IPR053185">
    <property type="entry name" value="SET_domain_protein"/>
</dbReference>
<reference evidence="2 3" key="1">
    <citation type="submission" date="2024-02" db="EMBL/GenBank/DDBJ databases">
        <title>A draft genome for the cacao thread blight pathogen Marasmius crinis-equi.</title>
        <authorList>
            <person name="Cohen S.P."/>
            <person name="Baruah I.K."/>
            <person name="Amoako-Attah I."/>
            <person name="Bukari Y."/>
            <person name="Meinhardt L.W."/>
            <person name="Bailey B.A."/>
        </authorList>
    </citation>
    <scope>NUCLEOTIDE SEQUENCE [LARGE SCALE GENOMIC DNA]</scope>
    <source>
        <strain evidence="2 3">GH-76</strain>
    </source>
</reference>
<evidence type="ECO:0000259" key="1">
    <source>
        <dbReference type="PROSITE" id="PS50280"/>
    </source>
</evidence>
<dbReference type="InterPro" id="IPR001214">
    <property type="entry name" value="SET_dom"/>
</dbReference>
<dbReference type="SMART" id="SM00317">
    <property type="entry name" value="SET"/>
    <property type="match status" value="1"/>
</dbReference>
<dbReference type="Pfam" id="PF00856">
    <property type="entry name" value="SET"/>
    <property type="match status" value="1"/>
</dbReference>
<dbReference type="Gene3D" id="1.25.40.10">
    <property type="entry name" value="Tetratricopeptide repeat domain"/>
    <property type="match status" value="1"/>
</dbReference>
<evidence type="ECO:0000313" key="3">
    <source>
        <dbReference type="Proteomes" id="UP001465976"/>
    </source>
</evidence>
<gene>
    <name evidence="2" type="ORF">V5O48_013348</name>
</gene>
<feature type="non-terminal residue" evidence="2">
    <location>
        <position position="1"/>
    </location>
</feature>
<feature type="domain" description="SET" evidence="1">
    <location>
        <begin position="57"/>
        <end position="228"/>
    </location>
</feature>
<dbReference type="SUPFAM" id="SSF82199">
    <property type="entry name" value="SET domain"/>
    <property type="match status" value="1"/>
</dbReference>
<dbReference type="InterPro" id="IPR046341">
    <property type="entry name" value="SET_dom_sf"/>
</dbReference>
<protein>
    <recommendedName>
        <fullName evidence="1">SET domain-containing protein</fullName>
    </recommendedName>
</protein>